<accession>A0A4R1Q392</accession>
<reference evidence="2 3" key="1">
    <citation type="submission" date="2019-03" db="EMBL/GenBank/DDBJ databases">
        <title>Genomic Encyclopedia of Type Strains, Phase IV (KMG-IV): sequencing the most valuable type-strain genomes for metagenomic binning, comparative biology and taxonomic classification.</title>
        <authorList>
            <person name="Goeker M."/>
        </authorList>
    </citation>
    <scope>NUCLEOTIDE SEQUENCE [LARGE SCALE GENOMIC DNA]</scope>
    <source>
        <strain evidence="2 3">DSM 15969</strain>
    </source>
</reference>
<gene>
    <name evidence="2" type="ORF">EV210_101156</name>
</gene>
<evidence type="ECO:0000313" key="3">
    <source>
        <dbReference type="Proteomes" id="UP000295063"/>
    </source>
</evidence>
<feature type="compositionally biased region" description="Basic and acidic residues" evidence="1">
    <location>
        <begin position="18"/>
        <end position="31"/>
    </location>
</feature>
<protein>
    <submittedName>
        <fullName evidence="2">Uncharacterized protein</fullName>
    </submittedName>
</protein>
<evidence type="ECO:0000256" key="1">
    <source>
        <dbReference type="SAM" id="MobiDB-lite"/>
    </source>
</evidence>
<comment type="caution">
    <text evidence="2">The sequence shown here is derived from an EMBL/GenBank/DDBJ whole genome shotgun (WGS) entry which is preliminary data.</text>
</comment>
<keyword evidence="3" id="KW-1185">Reference proteome</keyword>
<dbReference type="Proteomes" id="UP000295063">
    <property type="component" value="Unassembled WGS sequence"/>
</dbReference>
<evidence type="ECO:0000313" key="2">
    <source>
        <dbReference type="EMBL" id="TCL39958.1"/>
    </source>
</evidence>
<feature type="region of interest" description="Disordered" evidence="1">
    <location>
        <begin position="1"/>
        <end position="50"/>
    </location>
</feature>
<name>A0A4R1Q392_9FIRM</name>
<organism evidence="2 3">
    <name type="scientific">Anaerospora hongkongensis</name>
    <dbReference type="NCBI Taxonomy" id="244830"/>
    <lineage>
        <taxon>Bacteria</taxon>
        <taxon>Bacillati</taxon>
        <taxon>Bacillota</taxon>
        <taxon>Negativicutes</taxon>
        <taxon>Selenomonadales</taxon>
        <taxon>Sporomusaceae</taxon>
        <taxon>Anaerospora</taxon>
    </lineage>
</organism>
<dbReference type="EMBL" id="SLUI01000001">
    <property type="protein sequence ID" value="TCL39958.1"/>
    <property type="molecule type" value="Genomic_DNA"/>
</dbReference>
<feature type="compositionally biased region" description="Polar residues" evidence="1">
    <location>
        <begin position="38"/>
        <end position="50"/>
    </location>
</feature>
<dbReference type="AlphaFoldDB" id="A0A4R1Q392"/>
<sequence length="135" mass="15214">MLKQNGQEKTPVKNRRRGNSEKPRLEGKQDLQPEPIQLENQLKEQATPNNEEVNECLADIDASRFKAIRDCGTALTFITERLAKGSAVDHPLLGQVEKTIEMCDKFNLIAVRYCSLAEAVETETNEEVAIEETDK</sequence>
<proteinExistence type="predicted"/>